<feature type="non-terminal residue" evidence="1">
    <location>
        <position position="1"/>
    </location>
</feature>
<dbReference type="Proteomes" id="UP000596742">
    <property type="component" value="Unassembled WGS sequence"/>
</dbReference>
<evidence type="ECO:0000313" key="2">
    <source>
        <dbReference type="Proteomes" id="UP000596742"/>
    </source>
</evidence>
<comment type="caution">
    <text evidence="1">The sequence shown here is derived from an EMBL/GenBank/DDBJ whole genome shotgun (WGS) entry which is preliminary data.</text>
</comment>
<name>A0A8B6GHA6_MYTGA</name>
<dbReference type="AlphaFoldDB" id="A0A8B6GHA6"/>
<keyword evidence="2" id="KW-1185">Reference proteome</keyword>
<proteinExistence type="predicted"/>
<dbReference type="EMBL" id="UYJE01008410">
    <property type="protein sequence ID" value="VDI63701.1"/>
    <property type="molecule type" value="Genomic_DNA"/>
</dbReference>
<protein>
    <submittedName>
        <fullName evidence="1">Uncharacterized protein</fullName>
    </submittedName>
</protein>
<sequence length="221" mass="25755">IFKYKRLSLHHFQCLEDICSMTFTHTVTFDTQQTDNLHKNISDLQTKTEGNTSVIRGKQRNKRNTEAIHFLCKEHTPVYKLVFIRPQNLKNFSSKKSSIAQFKKVRPLRSVQPLRSRYLINFRRYLIKTHPRNRGHSERSLNIDKIILQGVGPNNGSCALECFLAMLFKQRGRIIEKACIVQCRDPINQILYTYPITQNDVHLGQGEETISEAKALKRNLE</sequence>
<feature type="non-terminal residue" evidence="1">
    <location>
        <position position="221"/>
    </location>
</feature>
<accession>A0A8B6GHA6</accession>
<evidence type="ECO:0000313" key="1">
    <source>
        <dbReference type="EMBL" id="VDI63701.1"/>
    </source>
</evidence>
<organism evidence="1 2">
    <name type="scientific">Mytilus galloprovincialis</name>
    <name type="common">Mediterranean mussel</name>
    <dbReference type="NCBI Taxonomy" id="29158"/>
    <lineage>
        <taxon>Eukaryota</taxon>
        <taxon>Metazoa</taxon>
        <taxon>Spiralia</taxon>
        <taxon>Lophotrochozoa</taxon>
        <taxon>Mollusca</taxon>
        <taxon>Bivalvia</taxon>
        <taxon>Autobranchia</taxon>
        <taxon>Pteriomorphia</taxon>
        <taxon>Mytilida</taxon>
        <taxon>Mytiloidea</taxon>
        <taxon>Mytilidae</taxon>
        <taxon>Mytilinae</taxon>
        <taxon>Mytilus</taxon>
    </lineage>
</organism>
<reference evidence="1" key="1">
    <citation type="submission" date="2018-11" db="EMBL/GenBank/DDBJ databases">
        <authorList>
            <person name="Alioto T."/>
            <person name="Alioto T."/>
        </authorList>
    </citation>
    <scope>NUCLEOTIDE SEQUENCE</scope>
</reference>
<gene>
    <name evidence="1" type="ORF">MGAL_10B031661</name>
</gene>